<keyword evidence="3 7" id="KW-1134">Transmembrane beta strand</keyword>
<keyword evidence="6 7" id="KW-0998">Cell outer membrane</keyword>
<evidence type="ECO:0000256" key="7">
    <source>
        <dbReference type="PROSITE-ProRule" id="PRU01360"/>
    </source>
</evidence>
<feature type="chain" id="PRO_5011712285" evidence="8">
    <location>
        <begin position="21"/>
        <end position="1001"/>
    </location>
</feature>
<evidence type="ECO:0000256" key="2">
    <source>
        <dbReference type="ARBA" id="ARBA00022448"/>
    </source>
</evidence>
<evidence type="ECO:0000256" key="8">
    <source>
        <dbReference type="SAM" id="SignalP"/>
    </source>
</evidence>
<keyword evidence="5 7" id="KW-0472">Membrane</keyword>
<dbReference type="PROSITE" id="PS52016">
    <property type="entry name" value="TONB_DEPENDENT_REC_3"/>
    <property type="match status" value="1"/>
</dbReference>
<evidence type="ECO:0000256" key="5">
    <source>
        <dbReference type="ARBA" id="ARBA00023136"/>
    </source>
</evidence>
<evidence type="ECO:0000256" key="6">
    <source>
        <dbReference type="ARBA" id="ARBA00023237"/>
    </source>
</evidence>
<feature type="domain" description="TonB-dependent receptor plug" evidence="9">
    <location>
        <begin position="115"/>
        <end position="236"/>
    </location>
</feature>
<dbReference type="STRING" id="390242.SAMN04488024_103246"/>
<dbReference type="InterPro" id="IPR023997">
    <property type="entry name" value="TonB-dep_OMP_SusC/RagA_CS"/>
</dbReference>
<organism evidence="10 11">
    <name type="scientific">Pedobacter soli</name>
    <dbReference type="NCBI Taxonomy" id="390242"/>
    <lineage>
        <taxon>Bacteria</taxon>
        <taxon>Pseudomonadati</taxon>
        <taxon>Bacteroidota</taxon>
        <taxon>Sphingobacteriia</taxon>
        <taxon>Sphingobacteriales</taxon>
        <taxon>Sphingobacteriaceae</taxon>
        <taxon>Pedobacter</taxon>
    </lineage>
</organism>
<evidence type="ECO:0000259" key="9">
    <source>
        <dbReference type="Pfam" id="PF07715"/>
    </source>
</evidence>
<dbReference type="Pfam" id="PF13715">
    <property type="entry name" value="CarbopepD_reg_2"/>
    <property type="match status" value="1"/>
</dbReference>
<feature type="signal peptide" evidence="8">
    <location>
        <begin position="1"/>
        <end position="20"/>
    </location>
</feature>
<sequence>MRKLLQSLFVLLFVSFAAFAQQRTITGTVTSKGDGLPIPGVNVKIKGTNKGAVTSSAGKYILEVSGNNVSLEFSYLGYITQSISLGNANTVNIALSEDSKSLTDVVVVGYGTQSKRNVTSARVGVTAEEIKEQPVPSVAQALQGRMAGVQISSGSGRPGAPISINIRGRSSITAGNNPLYVVDGVILPSNSGTTPSSAGAGISALANINPEDILTVDVLKDAASAAIYGSRGSNGVVIITTKGGNKSGKSTINVSAYTGAQSLTKTRDLLNASEYRTMYNEARVNAGLSALFTQAQIDNPTANVNWLDEILNHDSRTNNIQLSIASGAGEKTQFYTSLNYFDQDGALSFGGFKRYALRTNVTHDINSFIKIGSNIALSRSYRQESPVDNSIYSPFPRALVARPDQPIYNANGTFAANDYNNPVHMFQSVNYVNLSNIFNSTFAEFKILPELKFRSAVGIDYTYLDQRTYNPITSLSGQGSNGSASSGYVQTENYLATQTLSYNKNLFDNRLNVDGTAVYEFQWNNQSNNRVDGSNFPSDATPYVTSAAQITGGTASLTYFKIESMLARLNLAWEGKYLLGGSIRRDGSSKIPTKGRYGYFPSVSGGWIISEEDFLKNNAVVSFLKLRASYGSTGNQEGIGNFTSRRLIGGGFNYNDTPGFALSTIGSPDLKWETTNQFDLGLEIGLLNNRIEINADYFKKKTKDLLLNRPIPSTTGFTTILENIGSLEGHGFDFQISSKNLVDEFKWNTSLNISTYKNKVTALYNDQPIDGSFATRTAVGQPLGAFFLIKSLGVDKNTGDMLYEDINNSGTITGDDRQFLGNPLPKFYGGITNNFSYKGFDLNVFFQYSYGNDIYNLGAEGTGGWASLGGVVSASAPATNILRDVYENRWTPTNTDSKYPRAVGGTRGTYNTQRSSRFLEDGSYLRLKNITLGYNLPKSITTKLHLSNVRVYATGYNVLTFTKYTGFDPEVSSDFTVGNTGVDQGSIPQFKSYTFGINIGL</sequence>
<dbReference type="Gene3D" id="2.60.40.1120">
    <property type="entry name" value="Carboxypeptidase-like, regulatory domain"/>
    <property type="match status" value="1"/>
</dbReference>
<evidence type="ECO:0000256" key="1">
    <source>
        <dbReference type="ARBA" id="ARBA00004571"/>
    </source>
</evidence>
<dbReference type="NCBIfam" id="TIGR04056">
    <property type="entry name" value="OMP_RagA_SusC"/>
    <property type="match status" value="1"/>
</dbReference>
<dbReference type="NCBIfam" id="TIGR04057">
    <property type="entry name" value="SusC_RagA_signa"/>
    <property type="match status" value="1"/>
</dbReference>
<keyword evidence="2 7" id="KW-0813">Transport</keyword>
<dbReference type="RefSeq" id="WP_090767182.1">
    <property type="nucleotide sequence ID" value="NZ_FMZH01000003.1"/>
</dbReference>
<protein>
    <submittedName>
        <fullName evidence="10">TonB-linked outer membrane protein, SusC/RagA family</fullName>
    </submittedName>
</protein>
<comment type="similarity">
    <text evidence="7">Belongs to the TonB-dependent receptor family.</text>
</comment>
<accession>A0A1G6Q5H9</accession>
<dbReference type="InterPro" id="IPR023996">
    <property type="entry name" value="TonB-dep_OMP_SusC/RagA"/>
</dbReference>
<dbReference type="GO" id="GO:0009279">
    <property type="term" value="C:cell outer membrane"/>
    <property type="evidence" value="ECO:0007669"/>
    <property type="project" value="UniProtKB-SubCell"/>
</dbReference>
<dbReference type="AlphaFoldDB" id="A0A1G6Q5H9"/>
<dbReference type="InterPro" id="IPR036942">
    <property type="entry name" value="Beta-barrel_TonB_sf"/>
</dbReference>
<proteinExistence type="inferred from homology"/>
<dbReference type="Pfam" id="PF07715">
    <property type="entry name" value="Plug"/>
    <property type="match status" value="1"/>
</dbReference>
<dbReference type="EMBL" id="FMZH01000003">
    <property type="protein sequence ID" value="SDC87568.1"/>
    <property type="molecule type" value="Genomic_DNA"/>
</dbReference>
<dbReference type="Proteomes" id="UP000199455">
    <property type="component" value="Unassembled WGS sequence"/>
</dbReference>
<dbReference type="InterPro" id="IPR012910">
    <property type="entry name" value="Plug_dom"/>
</dbReference>
<reference evidence="11" key="1">
    <citation type="submission" date="2016-10" db="EMBL/GenBank/DDBJ databases">
        <authorList>
            <person name="Varghese N."/>
            <person name="Submissions S."/>
        </authorList>
    </citation>
    <scope>NUCLEOTIDE SEQUENCE [LARGE SCALE GENOMIC DNA]</scope>
    <source>
        <strain evidence="11">DSM 18609</strain>
    </source>
</reference>
<dbReference type="SUPFAM" id="SSF56935">
    <property type="entry name" value="Porins"/>
    <property type="match status" value="1"/>
</dbReference>
<keyword evidence="8" id="KW-0732">Signal</keyword>
<dbReference type="InterPro" id="IPR039426">
    <property type="entry name" value="TonB-dep_rcpt-like"/>
</dbReference>
<keyword evidence="11" id="KW-1185">Reference proteome</keyword>
<evidence type="ECO:0000256" key="3">
    <source>
        <dbReference type="ARBA" id="ARBA00022452"/>
    </source>
</evidence>
<dbReference type="InterPro" id="IPR037066">
    <property type="entry name" value="Plug_dom_sf"/>
</dbReference>
<evidence type="ECO:0000313" key="10">
    <source>
        <dbReference type="EMBL" id="SDC87568.1"/>
    </source>
</evidence>
<evidence type="ECO:0000256" key="4">
    <source>
        <dbReference type="ARBA" id="ARBA00022692"/>
    </source>
</evidence>
<evidence type="ECO:0000313" key="11">
    <source>
        <dbReference type="Proteomes" id="UP000199455"/>
    </source>
</evidence>
<dbReference type="SUPFAM" id="SSF49464">
    <property type="entry name" value="Carboxypeptidase regulatory domain-like"/>
    <property type="match status" value="1"/>
</dbReference>
<dbReference type="Gene3D" id="2.170.130.10">
    <property type="entry name" value="TonB-dependent receptor, plug domain"/>
    <property type="match status" value="1"/>
</dbReference>
<comment type="subcellular location">
    <subcellularLocation>
        <location evidence="1 7">Cell outer membrane</location>
        <topology evidence="1 7">Multi-pass membrane protein</topology>
    </subcellularLocation>
</comment>
<gene>
    <name evidence="10" type="ORF">SAMN04488024_103246</name>
</gene>
<dbReference type="InterPro" id="IPR008969">
    <property type="entry name" value="CarboxyPept-like_regulatory"/>
</dbReference>
<keyword evidence="4 7" id="KW-0812">Transmembrane</keyword>
<name>A0A1G6Q5H9_9SPHI</name>
<dbReference type="Gene3D" id="2.40.170.20">
    <property type="entry name" value="TonB-dependent receptor, beta-barrel domain"/>
    <property type="match status" value="1"/>
</dbReference>